<dbReference type="Proteomes" id="UP000013167">
    <property type="component" value="Unassembled WGS sequence"/>
</dbReference>
<keyword evidence="3" id="KW-1185">Reference proteome</keyword>
<evidence type="ECO:0000256" key="1">
    <source>
        <dbReference type="SAM" id="Phobius"/>
    </source>
</evidence>
<keyword evidence="1" id="KW-0472">Membrane</keyword>
<evidence type="ECO:0000313" key="2">
    <source>
        <dbReference type="EMBL" id="CCH70760.1"/>
    </source>
</evidence>
<name>N0E4K0_9MICO</name>
<feature type="transmembrane region" description="Helical" evidence="1">
    <location>
        <begin position="85"/>
        <end position="107"/>
    </location>
</feature>
<organism evidence="2 3">
    <name type="scientific">Phycicoccus elongatus Lp2</name>
    <dbReference type="NCBI Taxonomy" id="1193181"/>
    <lineage>
        <taxon>Bacteria</taxon>
        <taxon>Bacillati</taxon>
        <taxon>Actinomycetota</taxon>
        <taxon>Actinomycetes</taxon>
        <taxon>Micrococcales</taxon>
        <taxon>Intrasporangiaceae</taxon>
        <taxon>Phycicoccus</taxon>
    </lineage>
</organism>
<dbReference type="AlphaFoldDB" id="N0E4K0"/>
<keyword evidence="1" id="KW-0812">Transmembrane</keyword>
<feature type="transmembrane region" description="Helical" evidence="1">
    <location>
        <begin position="12"/>
        <end position="33"/>
    </location>
</feature>
<comment type="caution">
    <text evidence="2">The sequence shown here is derived from an EMBL/GenBank/DDBJ whole genome shotgun (WGS) entry which is preliminary data.</text>
</comment>
<dbReference type="HOGENOM" id="CLU_129305_1_0_11"/>
<accession>N0E4K0</accession>
<dbReference type="Pfam" id="PF14017">
    <property type="entry name" value="DUF4233"/>
    <property type="match status" value="1"/>
</dbReference>
<dbReference type="STRING" id="1193181.BN10_670005"/>
<gene>
    <name evidence="2" type="ORF">BN10_670005</name>
</gene>
<feature type="transmembrane region" description="Helical" evidence="1">
    <location>
        <begin position="45"/>
        <end position="65"/>
    </location>
</feature>
<protein>
    <submittedName>
        <fullName evidence="2">Uncharacterized protein</fullName>
    </submittedName>
</protein>
<dbReference type="OrthoDB" id="3267755at2"/>
<dbReference type="EMBL" id="CAIZ01000138">
    <property type="protein sequence ID" value="CCH70760.1"/>
    <property type="molecule type" value="Genomic_DNA"/>
</dbReference>
<proteinExistence type="predicted"/>
<reference evidence="2 3" key="1">
    <citation type="journal article" date="2013" name="ISME J.">
        <title>A metabolic model for members of the genus Tetrasphaera involved in enhanced biological phosphorus removal.</title>
        <authorList>
            <person name="Kristiansen R."/>
            <person name="Nguyen H.T.T."/>
            <person name="Saunders A.M."/>
            <person name="Nielsen J.L."/>
            <person name="Wimmer R."/>
            <person name="Le V.Q."/>
            <person name="McIlroy S.J."/>
            <person name="Petrovski S."/>
            <person name="Seviour R.J."/>
            <person name="Calteau A."/>
            <person name="Nielsen K.L."/>
            <person name="Nielsen P.H."/>
        </authorList>
    </citation>
    <scope>NUCLEOTIDE SEQUENCE [LARGE SCALE GENOMIC DNA]</scope>
    <source>
        <strain evidence="2 3">Lp2</strain>
    </source>
</reference>
<dbReference type="eggNOG" id="ENOG5033BE5">
    <property type="taxonomic scope" value="Bacteria"/>
</dbReference>
<dbReference type="RefSeq" id="WP_010850603.1">
    <property type="nucleotide sequence ID" value="NZ_HF570956.1"/>
</dbReference>
<keyword evidence="1" id="KW-1133">Transmembrane helix</keyword>
<dbReference type="InterPro" id="IPR025327">
    <property type="entry name" value="DUF4233"/>
</dbReference>
<evidence type="ECO:0000313" key="3">
    <source>
        <dbReference type="Proteomes" id="UP000013167"/>
    </source>
</evidence>
<sequence length="130" mass="13652">MQFVGRTGTFTYRMLATVLAAQSILLFFGALVARGTAIAAGKDGGRVFAIGCALAVLAVLAAGLMRTPFGLPLGWLVQVLTWASAVWVPMMLAVGLVFTALWVFCLLRGPRAEALVAEHRAAAEADAGHH</sequence>